<proteinExistence type="predicted"/>
<protein>
    <recommendedName>
        <fullName evidence="1">F-box domain-containing protein</fullName>
    </recommendedName>
</protein>
<dbReference type="InterPro" id="IPR050796">
    <property type="entry name" value="SCF_F-box_component"/>
</dbReference>
<dbReference type="PANTHER" id="PTHR31672">
    <property type="entry name" value="BNACNNG10540D PROTEIN"/>
    <property type="match status" value="1"/>
</dbReference>
<evidence type="ECO:0000313" key="3">
    <source>
        <dbReference type="Proteomes" id="UP001187192"/>
    </source>
</evidence>
<reference evidence="2" key="1">
    <citation type="submission" date="2023-07" db="EMBL/GenBank/DDBJ databases">
        <title>draft genome sequence of fig (Ficus carica).</title>
        <authorList>
            <person name="Takahashi T."/>
            <person name="Nishimura K."/>
        </authorList>
    </citation>
    <scope>NUCLEOTIDE SEQUENCE</scope>
</reference>
<dbReference type="Gramene" id="FCD_00019100-RA">
    <property type="protein sequence ID" value="FCD_00019100-RA:cds"/>
    <property type="gene ID" value="FCD_00019100"/>
</dbReference>
<comment type="caution">
    <text evidence="2">The sequence shown here is derived from an EMBL/GenBank/DDBJ whole genome shotgun (WGS) entry which is preliminary data.</text>
</comment>
<dbReference type="PROSITE" id="PS50181">
    <property type="entry name" value="FBOX"/>
    <property type="match status" value="1"/>
</dbReference>
<dbReference type="EMBL" id="BTGU01005011">
    <property type="protein sequence ID" value="GMN18998.1"/>
    <property type="molecule type" value="Genomic_DNA"/>
</dbReference>
<dbReference type="NCBIfam" id="TIGR01640">
    <property type="entry name" value="F_box_assoc_1"/>
    <property type="match status" value="1"/>
</dbReference>
<dbReference type="InterPro" id="IPR001810">
    <property type="entry name" value="F-box_dom"/>
</dbReference>
<evidence type="ECO:0000259" key="1">
    <source>
        <dbReference type="PROSITE" id="PS50181"/>
    </source>
</evidence>
<dbReference type="Pfam" id="PF00646">
    <property type="entry name" value="F-box"/>
    <property type="match status" value="1"/>
</dbReference>
<dbReference type="SUPFAM" id="SSF81383">
    <property type="entry name" value="F-box domain"/>
    <property type="match status" value="1"/>
</dbReference>
<organism evidence="2 3">
    <name type="scientific">Ficus carica</name>
    <name type="common">Common fig</name>
    <dbReference type="NCBI Taxonomy" id="3494"/>
    <lineage>
        <taxon>Eukaryota</taxon>
        <taxon>Viridiplantae</taxon>
        <taxon>Streptophyta</taxon>
        <taxon>Embryophyta</taxon>
        <taxon>Tracheophyta</taxon>
        <taxon>Spermatophyta</taxon>
        <taxon>Magnoliopsida</taxon>
        <taxon>eudicotyledons</taxon>
        <taxon>Gunneridae</taxon>
        <taxon>Pentapetalae</taxon>
        <taxon>rosids</taxon>
        <taxon>fabids</taxon>
        <taxon>Rosales</taxon>
        <taxon>Moraceae</taxon>
        <taxon>Ficeae</taxon>
        <taxon>Ficus</taxon>
    </lineage>
</organism>
<feature type="domain" description="F-box" evidence="1">
    <location>
        <begin position="1"/>
        <end position="47"/>
    </location>
</feature>
<gene>
    <name evidence="2" type="ORF">TIFTF001_046887</name>
</gene>
<evidence type="ECO:0000313" key="2">
    <source>
        <dbReference type="EMBL" id="GMN18998.1"/>
    </source>
</evidence>
<dbReference type="AlphaFoldDB" id="A0AA88CGY2"/>
<dbReference type="InterPro" id="IPR017451">
    <property type="entry name" value="F-box-assoc_interact_dom"/>
</dbReference>
<name>A0AA88CGY2_FICCA</name>
<dbReference type="InterPro" id="IPR006527">
    <property type="entry name" value="F-box-assoc_dom_typ1"/>
</dbReference>
<sequence>MEKQPQELLECILVRLPAKALIRCLTVSKEWCACIKSPEFRSVFFNYCLESNIHRHFLISDFSASQTEFVLNRLDDNDTIIETIGEPTQPLKDLRVATELLGHSNGLVFLLNNYPSLNHPKMALWNPTIHRYKTVSRLPIRSTLQISVPHIQCLEPVYGFGYDKAHNEFKIIRIVQFRNTKLKKFVSDIMVYSANINGWRKVRSLPLTNYIVFQRTSFCNGFVHWLAEEAFDTRNKRILAFDIESKEIAFFFFFNDNVVGVGQLNLYTFDDHLCISSKEDDNEVRMMMSYGDADLWQFLYGVDWEEERDFQHPNSIFL</sequence>
<dbReference type="Pfam" id="PF07734">
    <property type="entry name" value="FBA_1"/>
    <property type="match status" value="1"/>
</dbReference>
<accession>A0AA88CGY2</accession>
<dbReference type="InterPro" id="IPR036047">
    <property type="entry name" value="F-box-like_dom_sf"/>
</dbReference>
<keyword evidence="3" id="KW-1185">Reference proteome</keyword>
<dbReference type="Proteomes" id="UP001187192">
    <property type="component" value="Unassembled WGS sequence"/>
</dbReference>
<dbReference type="PANTHER" id="PTHR31672:SF13">
    <property type="entry name" value="F-BOX PROTEIN CPR30-LIKE"/>
    <property type="match status" value="1"/>
</dbReference>